<organism evidence="1 2">
    <name type="scientific">Leptospira noguchii</name>
    <dbReference type="NCBI Taxonomy" id="28182"/>
    <lineage>
        <taxon>Bacteria</taxon>
        <taxon>Pseudomonadati</taxon>
        <taxon>Spirochaetota</taxon>
        <taxon>Spirochaetia</taxon>
        <taxon>Leptospirales</taxon>
        <taxon>Leptospiraceae</taxon>
        <taxon>Leptospira</taxon>
    </lineage>
</organism>
<sequence length="119" mass="14173">MDKELFNTLSKSIHLDELSISVGQEYTVFGIIFWEDIPRFYICDNLEDEYPTPYPSFFFEVVDETLPIDWKLSVYFSNGKVQSQIVFKEWAEDKMFYEKLVDGSEKEIQIFNSYKAKYS</sequence>
<name>A0AAE9GMP3_9LEPT</name>
<accession>A0AAE9GMP3</accession>
<protein>
    <submittedName>
        <fullName evidence="1">Uncharacterized protein</fullName>
    </submittedName>
</protein>
<evidence type="ECO:0000313" key="2">
    <source>
        <dbReference type="Proteomes" id="UP000829829"/>
    </source>
</evidence>
<reference evidence="1" key="1">
    <citation type="submission" date="2022-02" db="EMBL/GenBank/DDBJ databases">
        <title>The genetically variable rfb locus in Leptospira is a mobile cassette and a molecular signature of serovar identity.</title>
        <authorList>
            <person name="Nieves C."/>
            <person name="Vincent A.T."/>
            <person name="Zarantonelli L."/>
            <person name="Picardeau M."/>
            <person name="Veyrier F.J."/>
            <person name="Buschiazzo A."/>
        </authorList>
    </citation>
    <scope>NUCLEOTIDE SEQUENCE</scope>
    <source>
        <strain evidence="1">IP1512017</strain>
        <plasmid evidence="1">p2_LIP1512017</plasmid>
    </source>
</reference>
<dbReference type="AlphaFoldDB" id="A0AAE9GMP3"/>
<keyword evidence="1" id="KW-0614">Plasmid</keyword>
<proteinExistence type="predicted"/>
<dbReference type="RefSeq" id="WP_157787790.1">
    <property type="nucleotide sequence ID" value="NZ_CP091946.1"/>
</dbReference>
<geneLocation type="plasmid" evidence="1 2">
    <name>p2_LIP1512017</name>
</geneLocation>
<dbReference type="Proteomes" id="UP000829829">
    <property type="component" value="Plasmid p2_LIP1512017"/>
</dbReference>
<dbReference type="EMBL" id="CP091960">
    <property type="protein sequence ID" value="UOG58915.1"/>
    <property type="molecule type" value="Genomic_DNA"/>
</dbReference>
<evidence type="ECO:0000313" key="1">
    <source>
        <dbReference type="EMBL" id="UOG58915.1"/>
    </source>
</evidence>
<gene>
    <name evidence="1" type="ORF">MAL03_20770</name>
</gene>